<evidence type="ECO:0000256" key="2">
    <source>
        <dbReference type="ARBA" id="ARBA00023015"/>
    </source>
</evidence>
<dbReference type="NCBIfam" id="TIGR02937">
    <property type="entry name" value="sigma70-ECF"/>
    <property type="match status" value="1"/>
</dbReference>
<dbReference type="Gene3D" id="1.10.10.10">
    <property type="entry name" value="Winged helix-like DNA-binding domain superfamily/Winged helix DNA-binding domain"/>
    <property type="match status" value="1"/>
</dbReference>
<dbReference type="Pfam" id="PF08281">
    <property type="entry name" value="Sigma70_r4_2"/>
    <property type="match status" value="1"/>
</dbReference>
<dbReference type="SUPFAM" id="SSF88946">
    <property type="entry name" value="Sigma2 domain of RNA polymerase sigma factors"/>
    <property type="match status" value="1"/>
</dbReference>
<dbReference type="InterPro" id="IPR007627">
    <property type="entry name" value="RNA_pol_sigma70_r2"/>
</dbReference>
<evidence type="ECO:0000256" key="5">
    <source>
        <dbReference type="ARBA" id="ARBA00023163"/>
    </source>
</evidence>
<feature type="domain" description="RNA polymerase sigma-70 region 2" evidence="6">
    <location>
        <begin position="7"/>
        <end position="72"/>
    </location>
</feature>
<evidence type="ECO:0000256" key="4">
    <source>
        <dbReference type="ARBA" id="ARBA00023125"/>
    </source>
</evidence>
<name>A0ABT9IWX7_9BACL</name>
<evidence type="ECO:0000313" key="8">
    <source>
        <dbReference type="EMBL" id="MDP5273863.1"/>
    </source>
</evidence>
<protein>
    <submittedName>
        <fullName evidence="8">RNA polymerase sigma factor</fullName>
    </submittedName>
</protein>
<feature type="domain" description="RNA polymerase sigma factor 70 region 4 type 2" evidence="7">
    <location>
        <begin position="100"/>
        <end position="149"/>
    </location>
</feature>
<proteinExistence type="inferred from homology"/>
<comment type="similarity">
    <text evidence="1">Belongs to the sigma-70 factor family. ECF subfamily.</text>
</comment>
<keyword evidence="3" id="KW-0731">Sigma factor</keyword>
<dbReference type="Gene3D" id="1.10.1740.10">
    <property type="match status" value="1"/>
</dbReference>
<dbReference type="PANTHER" id="PTHR43133:SF8">
    <property type="entry name" value="RNA POLYMERASE SIGMA FACTOR HI_1459-RELATED"/>
    <property type="match status" value="1"/>
</dbReference>
<evidence type="ECO:0000256" key="3">
    <source>
        <dbReference type="ARBA" id="ARBA00023082"/>
    </source>
</evidence>
<keyword evidence="5" id="KW-0804">Transcription</keyword>
<keyword evidence="2" id="KW-0805">Transcription regulation</keyword>
<evidence type="ECO:0000259" key="7">
    <source>
        <dbReference type="Pfam" id="PF08281"/>
    </source>
</evidence>
<comment type="caution">
    <text evidence="8">The sequence shown here is derived from an EMBL/GenBank/DDBJ whole genome shotgun (WGS) entry which is preliminary data.</text>
</comment>
<evidence type="ECO:0000313" key="9">
    <source>
        <dbReference type="Proteomes" id="UP001231941"/>
    </source>
</evidence>
<organism evidence="8 9">
    <name type="scientific">Chengkuizengella axinellae</name>
    <dbReference type="NCBI Taxonomy" id="3064388"/>
    <lineage>
        <taxon>Bacteria</taxon>
        <taxon>Bacillati</taxon>
        <taxon>Bacillota</taxon>
        <taxon>Bacilli</taxon>
        <taxon>Bacillales</taxon>
        <taxon>Paenibacillaceae</taxon>
        <taxon>Chengkuizengella</taxon>
    </lineage>
</organism>
<dbReference type="RefSeq" id="WP_305991161.1">
    <property type="nucleotide sequence ID" value="NZ_JAVAMP010000002.1"/>
</dbReference>
<dbReference type="InterPro" id="IPR013325">
    <property type="entry name" value="RNA_pol_sigma_r2"/>
</dbReference>
<accession>A0ABT9IWX7</accession>
<dbReference type="InterPro" id="IPR036388">
    <property type="entry name" value="WH-like_DNA-bd_sf"/>
</dbReference>
<keyword evidence="9" id="KW-1185">Reference proteome</keyword>
<sequence>MFDHEVINSYLPDLKRYCISIAGTPWDGEDLYQDTLIKMLHHQTTLRNHSNPKGYLFKSATNQWRDMLRKNKHWKNVSSLEEEIASIDPHTVDLNLLETIEVLVTYLPLSQASIILLIDYFGFTAKEVSELLEITTGAVKATLHRGRKSIQKIKDTTVKQEKHDSMTTLIKRLLHSLQNNDFRTVISTYHLLVSRGIMVDKDDEWFYFELQDPDGNLLSIIEKINK</sequence>
<dbReference type="InterPro" id="IPR013324">
    <property type="entry name" value="RNA_pol_sigma_r3/r4-like"/>
</dbReference>
<evidence type="ECO:0000256" key="1">
    <source>
        <dbReference type="ARBA" id="ARBA00010641"/>
    </source>
</evidence>
<dbReference type="Proteomes" id="UP001231941">
    <property type="component" value="Unassembled WGS sequence"/>
</dbReference>
<dbReference type="EMBL" id="JAVAMP010000002">
    <property type="protein sequence ID" value="MDP5273863.1"/>
    <property type="molecule type" value="Genomic_DNA"/>
</dbReference>
<dbReference type="Pfam" id="PF04542">
    <property type="entry name" value="Sigma70_r2"/>
    <property type="match status" value="1"/>
</dbReference>
<gene>
    <name evidence="8" type="ORF">Q5Y73_07085</name>
</gene>
<dbReference type="PANTHER" id="PTHR43133">
    <property type="entry name" value="RNA POLYMERASE ECF-TYPE SIGMA FACTO"/>
    <property type="match status" value="1"/>
</dbReference>
<dbReference type="InterPro" id="IPR013249">
    <property type="entry name" value="RNA_pol_sigma70_r4_t2"/>
</dbReference>
<evidence type="ECO:0000259" key="6">
    <source>
        <dbReference type="Pfam" id="PF04542"/>
    </source>
</evidence>
<keyword evidence="4" id="KW-0238">DNA-binding</keyword>
<dbReference type="SUPFAM" id="SSF88659">
    <property type="entry name" value="Sigma3 and sigma4 domains of RNA polymerase sigma factors"/>
    <property type="match status" value="1"/>
</dbReference>
<dbReference type="InterPro" id="IPR014284">
    <property type="entry name" value="RNA_pol_sigma-70_dom"/>
</dbReference>
<dbReference type="InterPro" id="IPR039425">
    <property type="entry name" value="RNA_pol_sigma-70-like"/>
</dbReference>
<reference evidence="8 9" key="1">
    <citation type="submission" date="2023-08" db="EMBL/GenBank/DDBJ databases">
        <authorList>
            <person name="Park J.-S."/>
        </authorList>
    </citation>
    <scope>NUCLEOTIDE SEQUENCE [LARGE SCALE GENOMIC DNA]</scope>
    <source>
        <strain evidence="8 9">2205SS18-9</strain>
    </source>
</reference>